<dbReference type="InterPro" id="IPR018095">
    <property type="entry name" value="Thymidylate_kin_CS"/>
</dbReference>
<dbReference type="FunFam" id="3.40.50.300:FF:000679">
    <property type="entry name" value="Thymidylate kinase"/>
    <property type="match status" value="1"/>
</dbReference>
<dbReference type="EMBL" id="JAACFV010000094">
    <property type="protein sequence ID" value="KAF7506086.1"/>
    <property type="molecule type" value="Genomic_DNA"/>
</dbReference>
<comment type="similarity">
    <text evidence="2">Belongs to the thymidylate kinase family.</text>
</comment>
<dbReference type="GO" id="GO:0006227">
    <property type="term" value="P:dUDP biosynthetic process"/>
    <property type="evidence" value="ECO:0007669"/>
    <property type="project" value="TreeGrafter"/>
</dbReference>
<dbReference type="HAMAP" id="MF_00165">
    <property type="entry name" value="Thymidylate_kinase"/>
    <property type="match status" value="1"/>
</dbReference>
<dbReference type="GO" id="GO:0006233">
    <property type="term" value="P:dTDP biosynthetic process"/>
    <property type="evidence" value="ECO:0007669"/>
    <property type="project" value="InterPro"/>
</dbReference>
<evidence type="ECO:0000256" key="5">
    <source>
        <dbReference type="ARBA" id="ARBA00022679"/>
    </source>
</evidence>
<dbReference type="PANTHER" id="PTHR10344:SF1">
    <property type="entry name" value="THYMIDYLATE KINASE"/>
    <property type="match status" value="1"/>
</dbReference>
<keyword evidence="12" id="KW-1185">Reference proteome</keyword>
<dbReference type="OrthoDB" id="425602at2759"/>
<proteinExistence type="inferred from homology"/>
<dbReference type="EC" id="2.7.4.9" evidence="3"/>
<evidence type="ECO:0000256" key="8">
    <source>
        <dbReference type="ARBA" id="ARBA00022777"/>
    </source>
</evidence>
<evidence type="ECO:0000256" key="4">
    <source>
        <dbReference type="ARBA" id="ARBA00017144"/>
    </source>
</evidence>
<keyword evidence="8" id="KW-0418">Kinase</keyword>
<dbReference type="CDD" id="cd01672">
    <property type="entry name" value="TMPK"/>
    <property type="match status" value="1"/>
</dbReference>
<evidence type="ECO:0000256" key="9">
    <source>
        <dbReference type="ARBA" id="ARBA00022840"/>
    </source>
</evidence>
<keyword evidence="7" id="KW-0547">Nucleotide-binding</keyword>
<sequence length="246" mass="27892">MAFHEDVKARGVLIVVEGLDRAGKTVQCQLLLDALQQRGHQVKYIKFPDRNSLTGKIINGYLQGQAQQDDHSIHLLFSANRWEAAQRIRSDLSNGITIIVDRYSYSGAVYSAAKENPDLSLEWAWQPEVGLPRPDLLLFLSISSEETAKRGGYGEERYETDAMQSKVRHLFERLLSMNHGHDVHLIDARFPVDQVAKELLNSTLGHLSERKPLETFAKLRSWQELTEATFQESVNSKTGSAQRITY</sequence>
<keyword evidence="6" id="KW-0545">Nucleotide biosynthesis</keyword>
<keyword evidence="9" id="KW-0067">ATP-binding</keyword>
<evidence type="ECO:0000259" key="10">
    <source>
        <dbReference type="Pfam" id="PF02223"/>
    </source>
</evidence>
<dbReference type="PROSITE" id="PS01331">
    <property type="entry name" value="THYMIDYLATE_KINASE"/>
    <property type="match status" value="1"/>
</dbReference>
<dbReference type="GO" id="GO:0006235">
    <property type="term" value="P:dTTP biosynthetic process"/>
    <property type="evidence" value="ECO:0007669"/>
    <property type="project" value="TreeGrafter"/>
</dbReference>
<evidence type="ECO:0000256" key="6">
    <source>
        <dbReference type="ARBA" id="ARBA00022727"/>
    </source>
</evidence>
<protein>
    <recommendedName>
        <fullName evidence="4">Thymidylate kinase</fullName>
        <ecNumber evidence="3">2.7.4.9</ecNumber>
    </recommendedName>
</protein>
<gene>
    <name evidence="11" type="ORF">GJ744_012237</name>
</gene>
<dbReference type="GO" id="GO:0005634">
    <property type="term" value="C:nucleus"/>
    <property type="evidence" value="ECO:0007669"/>
    <property type="project" value="TreeGrafter"/>
</dbReference>
<evidence type="ECO:0000313" key="11">
    <source>
        <dbReference type="EMBL" id="KAF7506086.1"/>
    </source>
</evidence>
<feature type="domain" description="Thymidylate kinase-like" evidence="10">
    <location>
        <begin position="16"/>
        <end position="198"/>
    </location>
</feature>
<evidence type="ECO:0000256" key="7">
    <source>
        <dbReference type="ARBA" id="ARBA00022741"/>
    </source>
</evidence>
<dbReference type="NCBIfam" id="TIGR00041">
    <property type="entry name" value="DTMP_kinase"/>
    <property type="match status" value="1"/>
</dbReference>
<dbReference type="GO" id="GO:0005524">
    <property type="term" value="F:ATP binding"/>
    <property type="evidence" value="ECO:0007669"/>
    <property type="project" value="UniProtKB-KW"/>
</dbReference>
<dbReference type="Gene3D" id="3.40.50.300">
    <property type="entry name" value="P-loop containing nucleotide triphosphate hydrolases"/>
    <property type="match status" value="1"/>
</dbReference>
<comment type="caution">
    <text evidence="11">The sequence shown here is derived from an EMBL/GenBank/DDBJ whole genome shotgun (WGS) entry which is preliminary data.</text>
</comment>
<dbReference type="Pfam" id="PF02223">
    <property type="entry name" value="Thymidylate_kin"/>
    <property type="match status" value="1"/>
</dbReference>
<dbReference type="SUPFAM" id="SSF52540">
    <property type="entry name" value="P-loop containing nucleoside triphosphate hydrolases"/>
    <property type="match status" value="1"/>
</dbReference>
<evidence type="ECO:0000256" key="1">
    <source>
        <dbReference type="ARBA" id="ARBA00004992"/>
    </source>
</evidence>
<name>A0A8H7AFB6_9EURO</name>
<keyword evidence="5" id="KW-0808">Transferase</keyword>
<dbReference type="InterPro" id="IPR027417">
    <property type="entry name" value="P-loop_NTPase"/>
</dbReference>
<dbReference type="InterPro" id="IPR018094">
    <property type="entry name" value="Thymidylate_kinase"/>
</dbReference>
<evidence type="ECO:0000313" key="12">
    <source>
        <dbReference type="Proteomes" id="UP000606974"/>
    </source>
</evidence>
<organism evidence="11 12">
    <name type="scientific">Endocarpon pusillum</name>
    <dbReference type="NCBI Taxonomy" id="364733"/>
    <lineage>
        <taxon>Eukaryota</taxon>
        <taxon>Fungi</taxon>
        <taxon>Dikarya</taxon>
        <taxon>Ascomycota</taxon>
        <taxon>Pezizomycotina</taxon>
        <taxon>Eurotiomycetes</taxon>
        <taxon>Chaetothyriomycetidae</taxon>
        <taxon>Verrucariales</taxon>
        <taxon>Verrucariaceae</taxon>
        <taxon>Endocarpon</taxon>
    </lineage>
</organism>
<dbReference type="Proteomes" id="UP000606974">
    <property type="component" value="Unassembled WGS sequence"/>
</dbReference>
<evidence type="ECO:0000256" key="2">
    <source>
        <dbReference type="ARBA" id="ARBA00009776"/>
    </source>
</evidence>
<evidence type="ECO:0000256" key="3">
    <source>
        <dbReference type="ARBA" id="ARBA00012980"/>
    </source>
</evidence>
<reference evidence="11" key="1">
    <citation type="submission" date="2020-02" db="EMBL/GenBank/DDBJ databases">
        <authorList>
            <person name="Palmer J.M."/>
        </authorList>
    </citation>
    <scope>NUCLEOTIDE SEQUENCE</scope>
    <source>
        <strain evidence="11">EPUS1.4</strain>
        <tissue evidence="11">Thallus</tissue>
    </source>
</reference>
<comment type="pathway">
    <text evidence="1">Pyrimidine metabolism; dTTP biosynthesis.</text>
</comment>
<accession>A0A8H7AFB6</accession>
<dbReference type="GO" id="GO:0005829">
    <property type="term" value="C:cytosol"/>
    <property type="evidence" value="ECO:0007669"/>
    <property type="project" value="TreeGrafter"/>
</dbReference>
<dbReference type="InterPro" id="IPR039430">
    <property type="entry name" value="Thymidylate_kin-like_dom"/>
</dbReference>
<dbReference type="GO" id="GO:0004550">
    <property type="term" value="F:nucleoside diphosphate kinase activity"/>
    <property type="evidence" value="ECO:0007669"/>
    <property type="project" value="TreeGrafter"/>
</dbReference>
<dbReference type="AlphaFoldDB" id="A0A8H7AFB6"/>
<dbReference type="PANTHER" id="PTHR10344">
    <property type="entry name" value="THYMIDYLATE KINASE"/>
    <property type="match status" value="1"/>
</dbReference>
<dbReference type="GO" id="GO:0004798">
    <property type="term" value="F:dTMP kinase activity"/>
    <property type="evidence" value="ECO:0007669"/>
    <property type="project" value="UniProtKB-EC"/>
</dbReference>